<dbReference type="GO" id="GO:0008658">
    <property type="term" value="F:penicillin binding"/>
    <property type="evidence" value="ECO:0007669"/>
    <property type="project" value="InterPro"/>
</dbReference>
<keyword evidence="14" id="KW-0511">Multifunctional enzyme</keyword>
<evidence type="ECO:0000256" key="2">
    <source>
        <dbReference type="ARBA" id="ARBA00004752"/>
    </source>
</evidence>
<dbReference type="GO" id="GO:0008955">
    <property type="term" value="F:peptidoglycan glycosyltransferase activity"/>
    <property type="evidence" value="ECO:0007669"/>
    <property type="project" value="UniProtKB-EC"/>
</dbReference>
<evidence type="ECO:0000256" key="14">
    <source>
        <dbReference type="ARBA" id="ARBA00023268"/>
    </source>
</evidence>
<keyword evidence="19" id="KW-1133">Transmembrane helix</keyword>
<evidence type="ECO:0000256" key="15">
    <source>
        <dbReference type="ARBA" id="ARBA00023316"/>
    </source>
</evidence>
<dbReference type="InterPro" id="IPR012338">
    <property type="entry name" value="Beta-lactam/transpept-like"/>
</dbReference>
<reference evidence="22 23" key="1">
    <citation type="submission" date="2019-03" db="EMBL/GenBank/DDBJ databases">
        <title>Genomic Encyclopedia of Type Strains, Phase IV (KMG-IV): sequencing the most valuable type-strain genomes for metagenomic binning, comparative biology and taxonomic classification.</title>
        <authorList>
            <person name="Goeker M."/>
        </authorList>
    </citation>
    <scope>NUCLEOTIDE SEQUENCE [LARGE SCALE GENOMIC DNA]</scope>
    <source>
        <strain evidence="22 23">DSM 103236</strain>
    </source>
</reference>
<feature type="domain" description="Glycosyl transferase family 51" evidence="21">
    <location>
        <begin position="81"/>
        <end position="264"/>
    </location>
</feature>
<dbReference type="PANTHER" id="PTHR32282:SF11">
    <property type="entry name" value="PENICILLIN-BINDING PROTEIN 1B"/>
    <property type="match status" value="1"/>
</dbReference>
<name>A0A4R2H7I9_9SPHI</name>
<dbReference type="FunFam" id="1.10.3810.10:FF:000001">
    <property type="entry name" value="Penicillin-binding protein 1A"/>
    <property type="match status" value="1"/>
</dbReference>
<dbReference type="Pfam" id="PF00912">
    <property type="entry name" value="Transgly"/>
    <property type="match status" value="1"/>
</dbReference>
<dbReference type="Gene3D" id="1.10.3810.10">
    <property type="entry name" value="Biosynthetic peptidoglycan transglycosylase-like"/>
    <property type="match status" value="1"/>
</dbReference>
<organism evidence="22 23">
    <name type="scientific">Pedobacter psychrotolerans</name>
    <dbReference type="NCBI Taxonomy" id="1843235"/>
    <lineage>
        <taxon>Bacteria</taxon>
        <taxon>Pseudomonadati</taxon>
        <taxon>Bacteroidota</taxon>
        <taxon>Sphingobacteriia</taxon>
        <taxon>Sphingobacteriales</taxon>
        <taxon>Sphingobacteriaceae</taxon>
        <taxon>Pedobacter</taxon>
    </lineage>
</organism>
<keyword evidence="9" id="KW-0808">Transferase</keyword>
<keyword evidence="12" id="KW-0573">Peptidoglycan synthesis</keyword>
<feature type="domain" description="Penicillin-binding protein transpeptidase" evidence="20">
    <location>
        <begin position="440"/>
        <end position="684"/>
    </location>
</feature>
<dbReference type="EMBL" id="SLWO01000006">
    <property type="protein sequence ID" value="TCO22416.1"/>
    <property type="molecule type" value="Genomic_DNA"/>
</dbReference>
<dbReference type="GO" id="GO:0009002">
    <property type="term" value="F:serine-type D-Ala-D-Ala carboxypeptidase activity"/>
    <property type="evidence" value="ECO:0007669"/>
    <property type="project" value="UniProtKB-EC"/>
</dbReference>
<comment type="caution">
    <text evidence="22">The sequence shown here is derived from an EMBL/GenBank/DDBJ whole genome shotgun (WGS) entry which is preliminary data.</text>
</comment>
<evidence type="ECO:0000256" key="4">
    <source>
        <dbReference type="ARBA" id="ARBA00007739"/>
    </source>
</evidence>
<dbReference type="SUPFAM" id="SSF53955">
    <property type="entry name" value="Lysozyme-like"/>
    <property type="match status" value="1"/>
</dbReference>
<keyword evidence="5" id="KW-1003">Cell membrane</keyword>
<dbReference type="Gene3D" id="3.40.710.10">
    <property type="entry name" value="DD-peptidase/beta-lactamase superfamily"/>
    <property type="match status" value="2"/>
</dbReference>
<evidence type="ECO:0000256" key="3">
    <source>
        <dbReference type="ARBA" id="ARBA00007090"/>
    </source>
</evidence>
<evidence type="ECO:0000256" key="6">
    <source>
        <dbReference type="ARBA" id="ARBA00022645"/>
    </source>
</evidence>
<evidence type="ECO:0000256" key="17">
    <source>
        <dbReference type="ARBA" id="ARBA00049902"/>
    </source>
</evidence>
<dbReference type="InterPro" id="IPR001460">
    <property type="entry name" value="PCN-bd_Tpept"/>
</dbReference>
<evidence type="ECO:0000256" key="9">
    <source>
        <dbReference type="ARBA" id="ARBA00022679"/>
    </source>
</evidence>
<comment type="catalytic activity">
    <reaction evidence="17">
        <text>[GlcNAc-(1-&gt;4)-Mur2Ac(oyl-L-Ala-gamma-D-Glu-L-Lys-D-Ala-D-Ala)](n)-di-trans,octa-cis-undecaprenyl diphosphate + beta-D-GlcNAc-(1-&gt;4)-Mur2Ac(oyl-L-Ala-gamma-D-Glu-L-Lys-D-Ala-D-Ala)-di-trans,octa-cis-undecaprenyl diphosphate = [GlcNAc-(1-&gt;4)-Mur2Ac(oyl-L-Ala-gamma-D-Glu-L-Lys-D-Ala-D-Ala)](n+1)-di-trans,octa-cis-undecaprenyl diphosphate + di-trans,octa-cis-undecaprenyl diphosphate + H(+)</text>
        <dbReference type="Rhea" id="RHEA:23708"/>
        <dbReference type="Rhea" id="RHEA-COMP:9602"/>
        <dbReference type="Rhea" id="RHEA-COMP:9603"/>
        <dbReference type="ChEBI" id="CHEBI:15378"/>
        <dbReference type="ChEBI" id="CHEBI:58405"/>
        <dbReference type="ChEBI" id="CHEBI:60033"/>
        <dbReference type="ChEBI" id="CHEBI:78435"/>
        <dbReference type="EC" id="2.4.99.28"/>
    </reaction>
</comment>
<keyword evidence="8" id="KW-0328">Glycosyltransferase</keyword>
<dbReference type="InterPro" id="IPR036950">
    <property type="entry name" value="PBP_transglycosylase"/>
</dbReference>
<evidence type="ECO:0000256" key="12">
    <source>
        <dbReference type="ARBA" id="ARBA00022984"/>
    </source>
</evidence>
<evidence type="ECO:0000256" key="19">
    <source>
        <dbReference type="SAM" id="Phobius"/>
    </source>
</evidence>
<dbReference type="Pfam" id="PF00905">
    <property type="entry name" value="Transpeptidase"/>
    <property type="match status" value="1"/>
</dbReference>
<comment type="similarity">
    <text evidence="4">In the N-terminal section; belongs to the glycosyltransferase 51 family.</text>
</comment>
<evidence type="ECO:0000256" key="5">
    <source>
        <dbReference type="ARBA" id="ARBA00022475"/>
    </source>
</evidence>
<comment type="catalytic activity">
    <reaction evidence="16">
        <text>Preferential cleavage: (Ac)2-L-Lys-D-Ala-|-D-Ala. Also transpeptidation of peptidyl-alanyl moieties that are N-acyl substituents of D-alanine.</text>
        <dbReference type="EC" id="3.4.16.4"/>
    </reaction>
</comment>
<dbReference type="GO" id="GO:0009252">
    <property type="term" value="P:peptidoglycan biosynthetic process"/>
    <property type="evidence" value="ECO:0007669"/>
    <property type="project" value="UniProtKB-KW"/>
</dbReference>
<evidence type="ECO:0000259" key="21">
    <source>
        <dbReference type="Pfam" id="PF00912"/>
    </source>
</evidence>
<keyword evidence="11" id="KW-0133">Cell shape</keyword>
<keyword evidence="10" id="KW-0378">Hydrolase</keyword>
<dbReference type="Proteomes" id="UP000295684">
    <property type="component" value="Unassembled WGS sequence"/>
</dbReference>
<evidence type="ECO:0000256" key="16">
    <source>
        <dbReference type="ARBA" id="ARBA00034000"/>
    </source>
</evidence>
<dbReference type="InterPro" id="IPR023346">
    <property type="entry name" value="Lysozyme-like_dom_sf"/>
</dbReference>
<evidence type="ECO:0000256" key="18">
    <source>
        <dbReference type="SAM" id="MobiDB-lite"/>
    </source>
</evidence>
<evidence type="ECO:0000313" key="22">
    <source>
        <dbReference type="EMBL" id="TCO22416.1"/>
    </source>
</evidence>
<sequence length="836" mass="95873">MHIEFFIFNAHSIYQNTILANMFKEIKNKYLRYSAIFLFFIIIFFSALQLNFLWLFGYSPSTKDIKMPTLRVGSELYTSDGKLIGRYFKENRTPVNFNEIAPSVINALVATEDVRFYKHWGVDAQAVGRAVIGLGEKGGASTITQQLAKNLYRTRYNKSQGFLVKVPVIRTVIFKLKEWMTAVKLESNYSKNDIITMYLNTVSFGNNAYGIKTASRVYFDKDAKDLSITDAAMLVGMLKGTTMYNPTKNPERALERRNVVLRQMNKYNYLSNDSLKELSKEPVKLKAGQLEDGSDGDSYLRAAVAKYLEKWCLDNGYDLYEDGLKIYTTIDSKLQKYAEEAVAEQMKTLQRRFYSVWGNEDPWYDSEKNKVDYPERAMKNLPIYSTLMKKFPNQPDSVTAYFNKKKRMQIFTYKGDRDTSFSTLDSIRYYGKILNTGMMTMEPASGKIKVWVGGIDHKFFKYDHVNQSKRQAGSTFKPFAYLTALEQGMSPCDKFTDKPVKIKYQDKGETKYWEPKNADYSVTYQEMSLRSAMARSVNTITAQVTEKVGWDNVVKYAHECGIDSHLESVPSVSLGSNDVTVYEMVKAYSTFMNKGIKTDPILVEKITDQDNNVIDEFKPKTKRVLTEEIAWLMTYMFRGGMEEPRGTSQALWEWPDLFKKNNQIGGKTGTSSDYVDAWYMGLTKDLVTGVWVGCDERTAHFKNGEQGEGSRTALPIFAKFMEKVYLDPSTGYSYGPFPKATVEITRSYNCPSPQYVRDTTTVDTTAVDSTQFDVPVTVDPANPVTPSEQEVKKEDKKQDPDPTQPVQTVPLTRKEERELRRKQRQEEKEKKNNENN</sequence>
<dbReference type="AlphaFoldDB" id="A0A4R2H7I9"/>
<accession>A0A4R2H7I9</accession>
<keyword evidence="19" id="KW-0812">Transmembrane</keyword>
<gene>
    <name evidence="22" type="ORF">EV200_10655</name>
</gene>
<feature type="transmembrane region" description="Helical" evidence="19">
    <location>
        <begin position="30"/>
        <end position="56"/>
    </location>
</feature>
<dbReference type="GO" id="GO:0030288">
    <property type="term" value="C:outer membrane-bounded periplasmic space"/>
    <property type="evidence" value="ECO:0007669"/>
    <property type="project" value="TreeGrafter"/>
</dbReference>
<dbReference type="InterPro" id="IPR001264">
    <property type="entry name" value="Glyco_trans_51"/>
</dbReference>
<comment type="similarity">
    <text evidence="3">In the C-terminal section; belongs to the transpeptidase family.</text>
</comment>
<evidence type="ECO:0000256" key="13">
    <source>
        <dbReference type="ARBA" id="ARBA00023136"/>
    </source>
</evidence>
<dbReference type="GO" id="GO:0071555">
    <property type="term" value="P:cell wall organization"/>
    <property type="evidence" value="ECO:0007669"/>
    <property type="project" value="UniProtKB-KW"/>
</dbReference>
<dbReference type="GO" id="GO:0008360">
    <property type="term" value="P:regulation of cell shape"/>
    <property type="evidence" value="ECO:0007669"/>
    <property type="project" value="UniProtKB-KW"/>
</dbReference>
<protein>
    <submittedName>
        <fullName evidence="22">Penicillin-binding protein 1A</fullName>
    </submittedName>
</protein>
<feature type="compositionally biased region" description="Basic and acidic residues" evidence="18">
    <location>
        <begin position="789"/>
        <end position="800"/>
    </location>
</feature>
<evidence type="ECO:0000256" key="8">
    <source>
        <dbReference type="ARBA" id="ARBA00022676"/>
    </source>
</evidence>
<dbReference type="PANTHER" id="PTHR32282">
    <property type="entry name" value="BINDING PROTEIN TRANSPEPTIDASE, PUTATIVE-RELATED"/>
    <property type="match status" value="1"/>
</dbReference>
<evidence type="ECO:0000313" key="23">
    <source>
        <dbReference type="Proteomes" id="UP000295684"/>
    </source>
</evidence>
<proteinExistence type="inferred from homology"/>
<evidence type="ECO:0000256" key="7">
    <source>
        <dbReference type="ARBA" id="ARBA00022670"/>
    </source>
</evidence>
<keyword evidence="13 19" id="KW-0472">Membrane</keyword>
<dbReference type="GO" id="GO:0005886">
    <property type="term" value="C:plasma membrane"/>
    <property type="evidence" value="ECO:0007669"/>
    <property type="project" value="UniProtKB-SubCell"/>
</dbReference>
<feature type="compositionally biased region" description="Basic and acidic residues" evidence="18">
    <location>
        <begin position="812"/>
        <end position="836"/>
    </location>
</feature>
<dbReference type="GO" id="GO:0006508">
    <property type="term" value="P:proteolysis"/>
    <property type="evidence" value="ECO:0007669"/>
    <property type="project" value="UniProtKB-KW"/>
</dbReference>
<evidence type="ECO:0000256" key="10">
    <source>
        <dbReference type="ARBA" id="ARBA00022801"/>
    </source>
</evidence>
<dbReference type="SUPFAM" id="SSF56601">
    <property type="entry name" value="beta-lactamase/transpeptidase-like"/>
    <property type="match status" value="1"/>
</dbReference>
<keyword evidence="6" id="KW-0121">Carboxypeptidase</keyword>
<dbReference type="InterPro" id="IPR050396">
    <property type="entry name" value="Glycosyltr_51/Transpeptidase"/>
</dbReference>
<evidence type="ECO:0000256" key="1">
    <source>
        <dbReference type="ARBA" id="ARBA00004236"/>
    </source>
</evidence>
<evidence type="ECO:0000256" key="11">
    <source>
        <dbReference type="ARBA" id="ARBA00022960"/>
    </source>
</evidence>
<keyword evidence="7" id="KW-0645">Protease</keyword>
<comment type="pathway">
    <text evidence="2">Cell wall biogenesis; peptidoglycan biosynthesis.</text>
</comment>
<evidence type="ECO:0000259" key="20">
    <source>
        <dbReference type="Pfam" id="PF00905"/>
    </source>
</evidence>
<comment type="subcellular location">
    <subcellularLocation>
        <location evidence="1">Cell membrane</location>
    </subcellularLocation>
</comment>
<keyword evidence="15" id="KW-0961">Cell wall biogenesis/degradation</keyword>
<feature type="region of interest" description="Disordered" evidence="18">
    <location>
        <begin position="771"/>
        <end position="836"/>
    </location>
</feature>